<feature type="transmembrane region" description="Helical" evidence="1">
    <location>
        <begin position="36"/>
        <end position="57"/>
    </location>
</feature>
<evidence type="ECO:0000259" key="2">
    <source>
        <dbReference type="Pfam" id="PF14341"/>
    </source>
</evidence>
<dbReference type="EMBL" id="JAUSRD010000005">
    <property type="protein sequence ID" value="MDP9893491.1"/>
    <property type="molecule type" value="Genomic_DNA"/>
</dbReference>
<dbReference type="AlphaFoldDB" id="A0AAW8D049"/>
<dbReference type="Pfam" id="PF14341">
    <property type="entry name" value="PilX_N"/>
    <property type="match status" value="1"/>
</dbReference>
<accession>A0AAW8D049</accession>
<keyword evidence="1" id="KW-0472">Membrane</keyword>
<organism evidence="3 4">
    <name type="scientific">Variovorax boronicumulans</name>
    <dbReference type="NCBI Taxonomy" id="436515"/>
    <lineage>
        <taxon>Bacteria</taxon>
        <taxon>Pseudomonadati</taxon>
        <taxon>Pseudomonadota</taxon>
        <taxon>Betaproteobacteria</taxon>
        <taxon>Burkholderiales</taxon>
        <taxon>Comamonadaceae</taxon>
        <taxon>Variovorax</taxon>
    </lineage>
</organism>
<proteinExistence type="predicted"/>
<dbReference type="Proteomes" id="UP001242045">
    <property type="component" value="Unassembled WGS sequence"/>
</dbReference>
<evidence type="ECO:0000313" key="3">
    <source>
        <dbReference type="EMBL" id="MDP9893491.1"/>
    </source>
</evidence>
<comment type="caution">
    <text evidence="3">The sequence shown here is derived from an EMBL/GenBank/DDBJ whole genome shotgun (WGS) entry which is preliminary data.</text>
</comment>
<dbReference type="RefSeq" id="WP_307685013.1">
    <property type="nucleotide sequence ID" value="NZ_JAUSRD010000005.1"/>
</dbReference>
<evidence type="ECO:0000256" key="1">
    <source>
        <dbReference type="SAM" id="Phobius"/>
    </source>
</evidence>
<evidence type="ECO:0000313" key="4">
    <source>
        <dbReference type="Proteomes" id="UP001242045"/>
    </source>
</evidence>
<gene>
    <name evidence="3" type="ORF">J2W31_002606</name>
</gene>
<keyword evidence="1" id="KW-0812">Transmembrane</keyword>
<reference evidence="3" key="1">
    <citation type="submission" date="2023-07" db="EMBL/GenBank/DDBJ databases">
        <title>Sorghum-associated microbial communities from plants grown in Nebraska, USA.</title>
        <authorList>
            <person name="Schachtman D."/>
        </authorList>
    </citation>
    <scope>NUCLEOTIDE SEQUENCE</scope>
    <source>
        <strain evidence="3">DS3754</strain>
    </source>
</reference>
<protein>
    <submittedName>
        <fullName evidence="3">Tfp pilus assembly protein PilX</fullName>
    </submittedName>
</protein>
<name>A0AAW8D049_9BURK</name>
<keyword evidence="1" id="KW-1133">Transmembrane helix</keyword>
<sequence>MSKILHTNPGSRAASRCAFARRAATRLGRHSGRERGVVLVITLILIVILSLLGTFAIRNATQSERSINGVRSTEVAREAAETALRFCEQIAIFDADGKDYTEYSTTGLRGKIVATTIASESDPAAAWRTESNWTGTANVIEVPAAFYKNDTGGTSPLKNAPLCLIQKIDSTSTPKLTGYLITARGFGNNAKFQSGKSTQGAEAWMQSVLTSAS</sequence>
<dbReference type="InterPro" id="IPR025746">
    <property type="entry name" value="PilX_N_dom"/>
</dbReference>
<feature type="domain" description="Type 4 fimbrial biogenesis protein PilX N-terminal" evidence="2">
    <location>
        <begin position="35"/>
        <end position="85"/>
    </location>
</feature>